<dbReference type="InterPro" id="IPR052157">
    <property type="entry name" value="BCAA_transport_permease"/>
</dbReference>
<evidence type="ECO:0000256" key="5">
    <source>
        <dbReference type="ARBA" id="ARBA00022970"/>
    </source>
</evidence>
<accession>A0A176Y9P5</accession>
<sequence length="298" mass="31209">MSNILPVAFDGIAYGSWLFLMSAGLTLIYGVMRILNVAHGSLYALGAYAACSFASAWLNGGLPAAGSFGMLLLAAIVVGGLVGPLLERGLLQWMYGKDEVVLVLITYAVFLIMEDVIKLVWGVDSLLLPEPYALPGNFSLGGLAYPAYNLLLIGMALVTGLALVWALYRTRQGKLLLAVIHDREMSMAMGINVSRFYLATFTVGATLAALGGALTAPTVAVTPGIGVEVIVLAFAVVVIGGLGSLGGAALGALLVGLVRSATVRYWPEAELFSIYAVMAIVLIARPKGLFAAQEARKI</sequence>
<evidence type="ECO:0000256" key="2">
    <source>
        <dbReference type="ARBA" id="ARBA00022448"/>
    </source>
</evidence>
<keyword evidence="3" id="KW-1003">Cell membrane</keyword>
<comment type="subcellular location">
    <subcellularLocation>
        <location evidence="1">Cell membrane</location>
        <topology evidence="1">Multi-pass membrane protein</topology>
    </subcellularLocation>
</comment>
<dbReference type="RefSeq" id="WP_063708260.1">
    <property type="nucleotide sequence ID" value="NZ_LUUB01000118.1"/>
</dbReference>
<evidence type="ECO:0000313" key="11">
    <source>
        <dbReference type="Proteomes" id="UP000076959"/>
    </source>
</evidence>
<dbReference type="GO" id="GO:0022857">
    <property type="term" value="F:transmembrane transporter activity"/>
    <property type="evidence" value="ECO:0007669"/>
    <property type="project" value="InterPro"/>
</dbReference>
<dbReference type="STRING" id="1505087.AYJ54_32470"/>
<organism evidence="10 11">
    <name type="scientific">Bradyrhizobium centrolobii</name>
    <dbReference type="NCBI Taxonomy" id="1505087"/>
    <lineage>
        <taxon>Bacteria</taxon>
        <taxon>Pseudomonadati</taxon>
        <taxon>Pseudomonadota</taxon>
        <taxon>Alphaproteobacteria</taxon>
        <taxon>Hyphomicrobiales</taxon>
        <taxon>Nitrobacteraceae</taxon>
        <taxon>Bradyrhizobium</taxon>
    </lineage>
</organism>
<evidence type="ECO:0000256" key="1">
    <source>
        <dbReference type="ARBA" id="ARBA00004651"/>
    </source>
</evidence>
<keyword evidence="11" id="KW-1185">Reference proteome</keyword>
<evidence type="ECO:0000256" key="4">
    <source>
        <dbReference type="ARBA" id="ARBA00022692"/>
    </source>
</evidence>
<name>A0A176Y9P5_9BRAD</name>
<dbReference type="AlphaFoldDB" id="A0A176Y9P5"/>
<feature type="transmembrane region" description="Helical" evidence="9">
    <location>
        <begin position="229"/>
        <end position="258"/>
    </location>
</feature>
<comment type="similarity">
    <text evidence="8">Belongs to the binding-protein-dependent transport system permease family. LivHM subfamily.</text>
</comment>
<gene>
    <name evidence="10" type="ORF">AYJ54_32470</name>
</gene>
<evidence type="ECO:0000256" key="9">
    <source>
        <dbReference type="SAM" id="Phobius"/>
    </source>
</evidence>
<keyword evidence="7 9" id="KW-0472">Membrane</keyword>
<dbReference type="Pfam" id="PF02653">
    <property type="entry name" value="BPD_transp_2"/>
    <property type="match status" value="1"/>
</dbReference>
<protein>
    <submittedName>
        <fullName evidence="10">ABC transporter permease</fullName>
    </submittedName>
</protein>
<keyword evidence="6 9" id="KW-1133">Transmembrane helix</keyword>
<evidence type="ECO:0000313" key="10">
    <source>
        <dbReference type="EMBL" id="OAE99615.1"/>
    </source>
</evidence>
<dbReference type="PANTHER" id="PTHR11795:SF442">
    <property type="entry name" value="ABC TRANSPORTER ATP-BINDING PROTEIN"/>
    <property type="match status" value="1"/>
</dbReference>
<feature type="transmembrane region" description="Helical" evidence="9">
    <location>
        <begin position="99"/>
        <end position="123"/>
    </location>
</feature>
<dbReference type="PANTHER" id="PTHR11795">
    <property type="entry name" value="BRANCHED-CHAIN AMINO ACID TRANSPORT SYSTEM PERMEASE PROTEIN LIVH"/>
    <property type="match status" value="1"/>
</dbReference>
<keyword evidence="4 9" id="KW-0812">Transmembrane</keyword>
<feature type="transmembrane region" description="Helical" evidence="9">
    <location>
        <begin position="42"/>
        <end position="58"/>
    </location>
</feature>
<dbReference type="CDD" id="cd06582">
    <property type="entry name" value="TM_PBP1_LivH_like"/>
    <property type="match status" value="1"/>
</dbReference>
<feature type="transmembrane region" description="Helical" evidence="9">
    <location>
        <begin position="143"/>
        <end position="168"/>
    </location>
</feature>
<dbReference type="GO" id="GO:0006865">
    <property type="term" value="P:amino acid transport"/>
    <property type="evidence" value="ECO:0007669"/>
    <property type="project" value="UniProtKB-KW"/>
</dbReference>
<dbReference type="Proteomes" id="UP000076959">
    <property type="component" value="Unassembled WGS sequence"/>
</dbReference>
<evidence type="ECO:0000256" key="8">
    <source>
        <dbReference type="ARBA" id="ARBA00037998"/>
    </source>
</evidence>
<comment type="caution">
    <text evidence="10">The sequence shown here is derived from an EMBL/GenBank/DDBJ whole genome shotgun (WGS) entry which is preliminary data.</text>
</comment>
<dbReference type="InterPro" id="IPR001851">
    <property type="entry name" value="ABC_transp_permease"/>
</dbReference>
<feature type="transmembrane region" description="Helical" evidence="9">
    <location>
        <begin position="265"/>
        <end position="284"/>
    </location>
</feature>
<keyword evidence="5" id="KW-0029">Amino-acid transport</keyword>
<evidence type="ECO:0000256" key="7">
    <source>
        <dbReference type="ARBA" id="ARBA00023136"/>
    </source>
</evidence>
<reference evidence="10 11" key="1">
    <citation type="submission" date="2016-03" db="EMBL/GenBank/DDBJ databases">
        <title>Draft Genome Sequence of the Strain BR 10245 (Bradyrhizobium sp.) isolated from nodules of Centrolobium paraense.</title>
        <authorList>
            <person name="Simoes-Araujo J.L.Sr."/>
            <person name="Barauna A.C."/>
            <person name="Silva K."/>
            <person name="Zilli J.E."/>
        </authorList>
    </citation>
    <scope>NUCLEOTIDE SEQUENCE [LARGE SCALE GENOMIC DNA]</scope>
    <source>
        <strain evidence="10 11">BR 10245</strain>
    </source>
</reference>
<proteinExistence type="inferred from homology"/>
<keyword evidence="2" id="KW-0813">Transport</keyword>
<dbReference type="EMBL" id="LUUB01000118">
    <property type="protein sequence ID" value="OAE99615.1"/>
    <property type="molecule type" value="Genomic_DNA"/>
</dbReference>
<feature type="transmembrane region" description="Helical" evidence="9">
    <location>
        <begin position="64"/>
        <end position="87"/>
    </location>
</feature>
<evidence type="ECO:0000256" key="3">
    <source>
        <dbReference type="ARBA" id="ARBA00022475"/>
    </source>
</evidence>
<dbReference type="GO" id="GO:0005886">
    <property type="term" value="C:plasma membrane"/>
    <property type="evidence" value="ECO:0007669"/>
    <property type="project" value="UniProtKB-SubCell"/>
</dbReference>
<feature type="transmembrane region" description="Helical" evidence="9">
    <location>
        <begin position="12"/>
        <end position="30"/>
    </location>
</feature>
<feature type="transmembrane region" description="Helical" evidence="9">
    <location>
        <begin position="196"/>
        <end position="217"/>
    </location>
</feature>
<dbReference type="OrthoDB" id="9807115at2"/>
<evidence type="ECO:0000256" key="6">
    <source>
        <dbReference type="ARBA" id="ARBA00022989"/>
    </source>
</evidence>